<dbReference type="RefSeq" id="WP_129578812.1">
    <property type="nucleotide sequence ID" value="NZ_CP012672.1"/>
</dbReference>
<name>A0A4P2R058_SORCE</name>
<evidence type="ECO:0000259" key="2">
    <source>
        <dbReference type="Pfam" id="PF08308"/>
    </source>
</evidence>
<organism evidence="3 4">
    <name type="scientific">Sorangium cellulosum</name>
    <name type="common">Polyangium cellulosum</name>
    <dbReference type="NCBI Taxonomy" id="56"/>
    <lineage>
        <taxon>Bacteria</taxon>
        <taxon>Pseudomonadati</taxon>
        <taxon>Myxococcota</taxon>
        <taxon>Polyangia</taxon>
        <taxon>Polyangiales</taxon>
        <taxon>Polyangiaceae</taxon>
        <taxon>Sorangium</taxon>
    </lineage>
</organism>
<evidence type="ECO:0000313" key="4">
    <source>
        <dbReference type="Proteomes" id="UP000295497"/>
    </source>
</evidence>
<dbReference type="InterPro" id="IPR011990">
    <property type="entry name" value="TPR-like_helical_dom_sf"/>
</dbReference>
<sequence length="465" mass="47719">MLPGKGVLAQAITAVAVVVAVTGGVALAAPPAEAPRATPAEATGVPDAARARAHFEQGVALLGASDWAAALGEFLLSRRFYPTPKATNNAAVCLRELGRFDEALEMVESLLAEFPALSPEMRIAAESEAERLRDLVGAVAIEGAEPGATLLVDGRRRGELPLRAPLRLDAGSHRIRVVKEGLEPFEATVEVEPRRTARLDLRPRAIASARGGSEPGIERRGGAPAQERDPRAPERSARSRFTIELAGAALVTPTFGGAIAGACGEGCSRSPGLGGYAAVRGGVRLAPWLGVGLALGYLAAHQTVSGRATAIQPVGLAPRPGTADDMLKLRGVLAGAWAGVTIGERPSLHLRLGAGALAGSIGDRRTGTFSSRAESSYRVGPVGDAPSATFACLAPEVRVGVRAGGHVELTAGIEGLLLVGLSRPRWRATRLVDAAEDGAATFAGDDLAGRVLLGFAPGVGASYAF</sequence>
<proteinExistence type="predicted"/>
<dbReference type="Proteomes" id="UP000295497">
    <property type="component" value="Chromosome"/>
</dbReference>
<dbReference type="InterPro" id="IPR013229">
    <property type="entry name" value="PEGA"/>
</dbReference>
<protein>
    <recommendedName>
        <fullName evidence="2">PEGA domain-containing protein</fullName>
    </recommendedName>
</protein>
<dbReference type="SUPFAM" id="SSF48452">
    <property type="entry name" value="TPR-like"/>
    <property type="match status" value="1"/>
</dbReference>
<dbReference type="EMBL" id="CP012672">
    <property type="protein sequence ID" value="AUX35871.1"/>
    <property type="molecule type" value="Genomic_DNA"/>
</dbReference>
<feature type="compositionally biased region" description="Basic and acidic residues" evidence="1">
    <location>
        <begin position="216"/>
        <end position="237"/>
    </location>
</feature>
<reference evidence="3 4" key="1">
    <citation type="submission" date="2015-09" db="EMBL/GenBank/DDBJ databases">
        <title>Sorangium comparison.</title>
        <authorList>
            <person name="Zaburannyi N."/>
            <person name="Bunk B."/>
            <person name="Overmann J."/>
            <person name="Mueller R."/>
        </authorList>
    </citation>
    <scope>NUCLEOTIDE SEQUENCE [LARGE SCALE GENOMIC DNA]</scope>
    <source>
        <strain evidence="3 4">So ce836</strain>
    </source>
</reference>
<evidence type="ECO:0000256" key="1">
    <source>
        <dbReference type="SAM" id="MobiDB-lite"/>
    </source>
</evidence>
<feature type="region of interest" description="Disordered" evidence="1">
    <location>
        <begin position="203"/>
        <end position="238"/>
    </location>
</feature>
<feature type="domain" description="PEGA" evidence="2">
    <location>
        <begin position="138"/>
        <end position="202"/>
    </location>
</feature>
<dbReference type="AlphaFoldDB" id="A0A4P2R058"/>
<dbReference type="Gene3D" id="1.25.40.10">
    <property type="entry name" value="Tetratricopeptide repeat domain"/>
    <property type="match status" value="1"/>
</dbReference>
<dbReference type="Pfam" id="PF08308">
    <property type="entry name" value="PEGA"/>
    <property type="match status" value="1"/>
</dbReference>
<evidence type="ECO:0000313" key="3">
    <source>
        <dbReference type="EMBL" id="AUX35871.1"/>
    </source>
</evidence>
<accession>A0A4P2R058</accession>
<gene>
    <name evidence="3" type="ORF">SOCE836_080720</name>
</gene>